<organism evidence="1 2">
    <name type="scientific">Candidatus Scalindua arabica</name>
    <dbReference type="NCBI Taxonomy" id="1127984"/>
    <lineage>
        <taxon>Bacteria</taxon>
        <taxon>Pseudomonadati</taxon>
        <taxon>Planctomycetota</taxon>
        <taxon>Candidatus Brocadiia</taxon>
        <taxon>Candidatus Brocadiales</taxon>
        <taxon>Candidatus Scalinduaceae</taxon>
        <taxon>Candidatus Scalindua</taxon>
    </lineage>
</organism>
<dbReference type="Pfam" id="PF13412">
    <property type="entry name" value="HTH_24"/>
    <property type="match status" value="1"/>
</dbReference>
<comment type="caution">
    <text evidence="1">The sequence shown here is derived from an EMBL/GenBank/DDBJ whole genome shotgun (WGS) entry which is preliminary data.</text>
</comment>
<dbReference type="Gene3D" id="1.10.10.10">
    <property type="entry name" value="Winged helix-like DNA-binding domain superfamily/Winged helix DNA-binding domain"/>
    <property type="match status" value="1"/>
</dbReference>
<dbReference type="EMBL" id="JAANXD010000031">
    <property type="protein sequence ID" value="MBS1257673.1"/>
    <property type="molecule type" value="Genomic_DNA"/>
</dbReference>
<name>A0A941W1G3_9BACT</name>
<dbReference type="AlphaFoldDB" id="A0A941W1G3"/>
<gene>
    <name evidence="1" type="ORF">MAG551_00718</name>
</gene>
<dbReference type="Proteomes" id="UP000722750">
    <property type="component" value="Unassembled WGS sequence"/>
</dbReference>
<reference evidence="1" key="1">
    <citation type="journal article" date="2021" name="ISME J.">
        <title>Fine-scale metabolic discontinuity in a stratified prokaryote microbiome of a Red Sea deep halocline.</title>
        <authorList>
            <person name="Michoud G."/>
            <person name="Ngugi D.K."/>
            <person name="Barozzi A."/>
            <person name="Merlino G."/>
            <person name="Calleja M.L."/>
            <person name="Delgado-Huertas A."/>
            <person name="Moran X.A.G."/>
            <person name="Daffonchio D."/>
        </authorList>
    </citation>
    <scope>NUCLEOTIDE SEQUENCE</scope>
    <source>
        <strain evidence="1">SuakinDeep_MAG55_1</strain>
    </source>
</reference>
<sequence length="166" mass="19261">MKLNKNEKFVLMLMVKDPLITNKDIAKKLKITSQGVGKIRKQLYKKGIIKNHELGLVYEKLGVNILAIAMIKILPSVFKKFKKNELDKVLKHMNVIRSYAIPETDITNIIIYAFRNIKEYDSYFRNILKDFGDYVEIKHTFVFSSGSKIKSSSKDIFLDVLDKLET</sequence>
<dbReference type="SUPFAM" id="SSF46785">
    <property type="entry name" value="Winged helix' DNA-binding domain"/>
    <property type="match status" value="1"/>
</dbReference>
<proteinExistence type="predicted"/>
<protein>
    <submittedName>
        <fullName evidence="1">Uncharacterized protein</fullName>
    </submittedName>
</protein>
<dbReference type="InterPro" id="IPR036388">
    <property type="entry name" value="WH-like_DNA-bd_sf"/>
</dbReference>
<accession>A0A941W1G3</accession>
<evidence type="ECO:0000313" key="2">
    <source>
        <dbReference type="Proteomes" id="UP000722750"/>
    </source>
</evidence>
<evidence type="ECO:0000313" key="1">
    <source>
        <dbReference type="EMBL" id="MBS1257673.1"/>
    </source>
</evidence>
<dbReference type="InterPro" id="IPR036390">
    <property type="entry name" value="WH_DNA-bd_sf"/>
</dbReference>